<evidence type="ECO:0000256" key="1">
    <source>
        <dbReference type="ARBA" id="ARBA00006484"/>
    </source>
</evidence>
<dbReference type="InterPro" id="IPR002347">
    <property type="entry name" value="SDR_fam"/>
</dbReference>
<gene>
    <name evidence="3" type="ORF">GV789_00385</name>
    <name evidence="4" type="ORF">GV794_11295</name>
</gene>
<evidence type="ECO:0000313" key="3">
    <source>
        <dbReference type="EMBL" id="NEW42924.1"/>
    </source>
</evidence>
<dbReference type="PANTHER" id="PTHR24321:SF8">
    <property type="entry name" value="ESTRADIOL 17-BETA-DEHYDROGENASE 8-RELATED"/>
    <property type="match status" value="1"/>
</dbReference>
<dbReference type="FunFam" id="3.40.50.720:FF:000084">
    <property type="entry name" value="Short-chain dehydrogenase reductase"/>
    <property type="match status" value="1"/>
</dbReference>
<dbReference type="SUPFAM" id="SSF51735">
    <property type="entry name" value="NAD(P)-binding Rossmann-fold domains"/>
    <property type="match status" value="1"/>
</dbReference>
<dbReference type="Gene3D" id="3.40.50.720">
    <property type="entry name" value="NAD(P)-binding Rossmann-like Domain"/>
    <property type="match status" value="1"/>
</dbReference>
<dbReference type="PROSITE" id="PS51257">
    <property type="entry name" value="PROKAR_LIPOPROTEIN"/>
    <property type="match status" value="1"/>
</dbReference>
<dbReference type="InterPro" id="IPR036291">
    <property type="entry name" value="NAD(P)-bd_dom_sf"/>
</dbReference>
<keyword evidence="2" id="KW-0560">Oxidoreductase</keyword>
<organism evidence="3 5">
    <name type="scientific">Nocardia cyriacigeorgica</name>
    <dbReference type="NCBI Taxonomy" id="135487"/>
    <lineage>
        <taxon>Bacteria</taxon>
        <taxon>Bacillati</taxon>
        <taxon>Actinomycetota</taxon>
        <taxon>Actinomycetes</taxon>
        <taxon>Mycobacteriales</taxon>
        <taxon>Nocardiaceae</taxon>
        <taxon>Nocardia</taxon>
    </lineage>
</organism>
<comment type="similarity">
    <text evidence="1">Belongs to the short-chain dehydrogenases/reductases (SDR) family.</text>
</comment>
<dbReference type="EMBL" id="JAAGUZ010000001">
    <property type="protein sequence ID" value="NEW42924.1"/>
    <property type="molecule type" value="Genomic_DNA"/>
</dbReference>
<accession>A0A6P1D016</accession>
<dbReference type="Proteomes" id="UP000470876">
    <property type="component" value="Unassembled WGS sequence"/>
</dbReference>
<name>A0A6P1D016_9NOCA</name>
<keyword evidence="6" id="KW-1185">Reference proteome</keyword>
<dbReference type="Proteomes" id="UP000468928">
    <property type="component" value="Unassembled WGS sequence"/>
</dbReference>
<comment type="caution">
    <text evidence="3">The sequence shown here is derived from an EMBL/GenBank/DDBJ whole genome shotgun (WGS) entry which is preliminary data.</text>
</comment>
<dbReference type="RefSeq" id="WP_163821652.1">
    <property type="nucleotide sequence ID" value="NZ_JAAGUX010000015.1"/>
</dbReference>
<dbReference type="PRINTS" id="PR00080">
    <property type="entry name" value="SDRFAMILY"/>
</dbReference>
<evidence type="ECO:0000256" key="2">
    <source>
        <dbReference type="ARBA" id="ARBA00023002"/>
    </source>
</evidence>
<sequence>MSRGFDDRVAVVTGGASGMGAACARAMAARGARVLVVDVNGEGASAVAEEIGAAAISFTADLADPAAAEAMVDTAMRVYGRLDIAVNAAGVSQSPFAKVADLDLEAWRRVISINLDGMFYALRAEIPAMLGTGGGSIVNIASTMSVVASSSGIGAYAAAKHGVLGLTRAAALEYAEHGIRINAVGPGVIETPMTEIWDTKKKAAQIAQHPIGRFGRVEEVAALVGFLCSNDSAFITGAYYPIDGGFTAK</sequence>
<dbReference type="PANTHER" id="PTHR24321">
    <property type="entry name" value="DEHYDROGENASES, SHORT CHAIN"/>
    <property type="match status" value="1"/>
</dbReference>
<dbReference type="AlphaFoldDB" id="A0A6P1D016"/>
<evidence type="ECO:0000313" key="4">
    <source>
        <dbReference type="EMBL" id="NEW56231.1"/>
    </source>
</evidence>
<reference evidence="5 6" key="1">
    <citation type="submission" date="2020-01" db="EMBL/GenBank/DDBJ databases">
        <title>Genetics and antimicrobial susceptibilities of Nocardia species isolated from the soil; a comparison with species isolated from humans.</title>
        <authorList>
            <person name="Carrasco G."/>
            <person name="Monzon S."/>
            <person name="Sansegundo M."/>
            <person name="Garcia E."/>
            <person name="Garrido N."/>
            <person name="Medina M.J."/>
            <person name="Villalon P."/>
            <person name="Ramirez-Arocha A.C."/>
            <person name="Jimenez P."/>
            <person name="Cuesta I."/>
            <person name="Valdezate S."/>
        </authorList>
    </citation>
    <scope>NUCLEOTIDE SEQUENCE [LARGE SCALE GENOMIC DNA]</scope>
    <source>
        <strain evidence="3 5">CNM20110639</strain>
        <strain evidence="4 6">CNM20110649</strain>
    </source>
</reference>
<protein>
    <submittedName>
        <fullName evidence="3">SDR family oxidoreductase</fullName>
    </submittedName>
</protein>
<evidence type="ECO:0000313" key="5">
    <source>
        <dbReference type="Proteomes" id="UP000468928"/>
    </source>
</evidence>
<dbReference type="EMBL" id="JAAGUX010000015">
    <property type="protein sequence ID" value="NEW56231.1"/>
    <property type="molecule type" value="Genomic_DNA"/>
</dbReference>
<dbReference type="PRINTS" id="PR00081">
    <property type="entry name" value="GDHRDH"/>
</dbReference>
<dbReference type="Pfam" id="PF13561">
    <property type="entry name" value="adh_short_C2"/>
    <property type="match status" value="1"/>
</dbReference>
<dbReference type="GO" id="GO:0016491">
    <property type="term" value="F:oxidoreductase activity"/>
    <property type="evidence" value="ECO:0007669"/>
    <property type="project" value="UniProtKB-KW"/>
</dbReference>
<proteinExistence type="inferred from homology"/>
<evidence type="ECO:0000313" key="6">
    <source>
        <dbReference type="Proteomes" id="UP000470876"/>
    </source>
</evidence>